<evidence type="ECO:0000256" key="3">
    <source>
        <dbReference type="ARBA" id="ARBA00022617"/>
    </source>
</evidence>
<comment type="subcellular location">
    <subcellularLocation>
        <location evidence="1">Membrane</location>
    </subcellularLocation>
</comment>
<dbReference type="InterPro" id="IPR002401">
    <property type="entry name" value="Cyt_P450_E_grp-I"/>
</dbReference>
<keyword evidence="8" id="KW-0408">Iron</keyword>
<keyword evidence="12" id="KW-1185">Reference proteome</keyword>
<evidence type="ECO:0000256" key="7">
    <source>
        <dbReference type="ARBA" id="ARBA00023002"/>
    </source>
</evidence>
<evidence type="ECO:0000256" key="10">
    <source>
        <dbReference type="ARBA" id="ARBA00023136"/>
    </source>
</evidence>
<dbReference type="GO" id="GO:0005506">
    <property type="term" value="F:iron ion binding"/>
    <property type="evidence" value="ECO:0007669"/>
    <property type="project" value="InterPro"/>
</dbReference>
<dbReference type="Gene3D" id="1.10.630.10">
    <property type="entry name" value="Cytochrome P450"/>
    <property type="match status" value="1"/>
</dbReference>
<dbReference type="GO" id="GO:0016705">
    <property type="term" value="F:oxidoreductase activity, acting on paired donors, with incorporation or reduction of molecular oxygen"/>
    <property type="evidence" value="ECO:0007669"/>
    <property type="project" value="InterPro"/>
</dbReference>
<keyword evidence="7" id="KW-0560">Oxidoreductase</keyword>
<keyword evidence="10" id="KW-0472">Membrane</keyword>
<dbReference type="Proteomes" id="UP001454036">
    <property type="component" value="Unassembled WGS sequence"/>
</dbReference>
<dbReference type="InterPro" id="IPR050665">
    <property type="entry name" value="Cytochrome_P450_Monooxygen"/>
</dbReference>
<evidence type="ECO:0000313" key="12">
    <source>
        <dbReference type="Proteomes" id="UP001454036"/>
    </source>
</evidence>
<gene>
    <name evidence="11" type="ORF">LIER_40280</name>
</gene>
<dbReference type="PANTHER" id="PTHR24282:SF36">
    <property type="entry name" value="CYTOCHROME P450 714A1-RELATED"/>
    <property type="match status" value="1"/>
</dbReference>
<name>A0AAV3QVM6_LITER</name>
<dbReference type="GO" id="GO:0016020">
    <property type="term" value="C:membrane"/>
    <property type="evidence" value="ECO:0007669"/>
    <property type="project" value="UniProtKB-SubCell"/>
</dbReference>
<evidence type="ECO:0000313" key="11">
    <source>
        <dbReference type="EMBL" id="GAA0166940.1"/>
    </source>
</evidence>
<evidence type="ECO:0000256" key="4">
    <source>
        <dbReference type="ARBA" id="ARBA00022692"/>
    </source>
</evidence>
<dbReference type="InterPro" id="IPR036396">
    <property type="entry name" value="Cyt_P450_sf"/>
</dbReference>
<evidence type="ECO:0000256" key="6">
    <source>
        <dbReference type="ARBA" id="ARBA00022989"/>
    </source>
</evidence>
<dbReference type="GO" id="GO:0004497">
    <property type="term" value="F:monooxygenase activity"/>
    <property type="evidence" value="ECO:0007669"/>
    <property type="project" value="UniProtKB-KW"/>
</dbReference>
<keyword evidence="4" id="KW-0812">Transmembrane</keyword>
<keyword evidence="3" id="KW-0349">Heme</keyword>
<dbReference type="PRINTS" id="PR00463">
    <property type="entry name" value="EP450I"/>
</dbReference>
<dbReference type="EMBL" id="BAABME010022937">
    <property type="protein sequence ID" value="GAA0166940.1"/>
    <property type="molecule type" value="Genomic_DNA"/>
</dbReference>
<dbReference type="PANTHER" id="PTHR24282">
    <property type="entry name" value="CYTOCHROME P450 FAMILY MEMBER"/>
    <property type="match status" value="1"/>
</dbReference>
<sequence length="207" mass="23064">MVDMMLQSTKLMITKWDDCIKVHGRVVAEISVGNDLRGLSADVISRTCFGSSYSKGKQIFSQLRALQSLIASKNVLFGLPTSGLLSTRKQNEINSLEKEIGHLIWETIEERKKECFKEKSCEKDFLQHILQGAAMSDMGKDSSKKFIVDNCKNIYFAGHESTAVAAAWCLMLLALHPEWQDQIRKEISLVSPGGALDSHSLSKVKTV</sequence>
<dbReference type="SUPFAM" id="SSF48264">
    <property type="entry name" value="Cytochrome P450"/>
    <property type="match status" value="1"/>
</dbReference>
<dbReference type="InterPro" id="IPR001128">
    <property type="entry name" value="Cyt_P450"/>
</dbReference>
<dbReference type="GO" id="GO:0020037">
    <property type="term" value="F:heme binding"/>
    <property type="evidence" value="ECO:0007669"/>
    <property type="project" value="InterPro"/>
</dbReference>
<comment type="caution">
    <text evidence="11">The sequence shown here is derived from an EMBL/GenBank/DDBJ whole genome shotgun (WGS) entry which is preliminary data.</text>
</comment>
<proteinExistence type="inferred from homology"/>
<evidence type="ECO:0000256" key="1">
    <source>
        <dbReference type="ARBA" id="ARBA00004370"/>
    </source>
</evidence>
<keyword evidence="9" id="KW-0503">Monooxygenase</keyword>
<reference evidence="11 12" key="1">
    <citation type="submission" date="2024-01" db="EMBL/GenBank/DDBJ databases">
        <title>The complete chloroplast genome sequence of Lithospermum erythrorhizon: insights into the phylogenetic relationship among Boraginaceae species and the maternal lineages of purple gromwells.</title>
        <authorList>
            <person name="Okada T."/>
            <person name="Watanabe K."/>
        </authorList>
    </citation>
    <scope>NUCLEOTIDE SEQUENCE [LARGE SCALE GENOMIC DNA]</scope>
</reference>
<keyword evidence="5" id="KW-0479">Metal-binding</keyword>
<comment type="similarity">
    <text evidence="2">Belongs to the cytochrome P450 family.</text>
</comment>
<dbReference type="AlphaFoldDB" id="A0AAV3QVM6"/>
<evidence type="ECO:0000256" key="9">
    <source>
        <dbReference type="ARBA" id="ARBA00023033"/>
    </source>
</evidence>
<dbReference type="Pfam" id="PF00067">
    <property type="entry name" value="p450"/>
    <property type="match status" value="1"/>
</dbReference>
<protein>
    <submittedName>
        <fullName evidence="11">Oxygenase</fullName>
    </submittedName>
</protein>
<evidence type="ECO:0000256" key="8">
    <source>
        <dbReference type="ARBA" id="ARBA00023004"/>
    </source>
</evidence>
<evidence type="ECO:0000256" key="2">
    <source>
        <dbReference type="ARBA" id="ARBA00010617"/>
    </source>
</evidence>
<keyword evidence="6" id="KW-1133">Transmembrane helix</keyword>
<organism evidence="11 12">
    <name type="scientific">Lithospermum erythrorhizon</name>
    <name type="common">Purple gromwell</name>
    <name type="synonym">Lithospermum officinale var. erythrorhizon</name>
    <dbReference type="NCBI Taxonomy" id="34254"/>
    <lineage>
        <taxon>Eukaryota</taxon>
        <taxon>Viridiplantae</taxon>
        <taxon>Streptophyta</taxon>
        <taxon>Embryophyta</taxon>
        <taxon>Tracheophyta</taxon>
        <taxon>Spermatophyta</taxon>
        <taxon>Magnoliopsida</taxon>
        <taxon>eudicotyledons</taxon>
        <taxon>Gunneridae</taxon>
        <taxon>Pentapetalae</taxon>
        <taxon>asterids</taxon>
        <taxon>lamiids</taxon>
        <taxon>Boraginales</taxon>
        <taxon>Boraginaceae</taxon>
        <taxon>Boraginoideae</taxon>
        <taxon>Lithospermeae</taxon>
        <taxon>Lithospermum</taxon>
    </lineage>
</organism>
<evidence type="ECO:0000256" key="5">
    <source>
        <dbReference type="ARBA" id="ARBA00022723"/>
    </source>
</evidence>
<accession>A0AAV3QVM6</accession>